<evidence type="ECO:0008006" key="3">
    <source>
        <dbReference type="Google" id="ProtNLM"/>
    </source>
</evidence>
<reference evidence="1 2" key="1">
    <citation type="submission" date="2022-12" db="EMBL/GenBank/DDBJ databases">
        <authorList>
            <person name="Muema E."/>
        </authorList>
    </citation>
    <scope>NUCLEOTIDE SEQUENCE [LARGE SCALE GENOMIC DNA]</scope>
    <source>
        <strain evidence="2">1330</strain>
    </source>
</reference>
<evidence type="ECO:0000313" key="2">
    <source>
        <dbReference type="Proteomes" id="UP001366503"/>
    </source>
</evidence>
<sequence length="122" mass="13345">MIAKIKLAFAVLVSFAFLALFGAAAWYRGDAIAAKAETARVQANLDKAVDANKVSADTIDRMQKQDALNDRISAELIQKLAAANTALTEKTTARADLKGNNETVRSYLDTTVPDDLRRMYDH</sequence>
<dbReference type="EMBL" id="JAPYKO010000004">
    <property type="protein sequence ID" value="MEI9402291.1"/>
    <property type="molecule type" value="Genomic_DNA"/>
</dbReference>
<protein>
    <recommendedName>
        <fullName evidence="3">DUF2570 domain-containing protein</fullName>
    </recommendedName>
</protein>
<evidence type="ECO:0000313" key="1">
    <source>
        <dbReference type="EMBL" id="MEI9402291.1"/>
    </source>
</evidence>
<accession>A0ABU8K9A2</accession>
<dbReference type="RefSeq" id="WP_337092625.1">
    <property type="nucleotide sequence ID" value="NZ_JAPYKO010000004.1"/>
</dbReference>
<dbReference type="Proteomes" id="UP001366503">
    <property type="component" value="Unassembled WGS sequence"/>
</dbReference>
<organism evidence="1 2">
    <name type="scientific">Mesorhizobium argentiipisi</name>
    <dbReference type="NCBI Taxonomy" id="3015175"/>
    <lineage>
        <taxon>Bacteria</taxon>
        <taxon>Pseudomonadati</taxon>
        <taxon>Pseudomonadota</taxon>
        <taxon>Alphaproteobacteria</taxon>
        <taxon>Hyphomicrobiales</taxon>
        <taxon>Phyllobacteriaceae</taxon>
        <taxon>Mesorhizobium</taxon>
    </lineage>
</organism>
<keyword evidence="2" id="KW-1185">Reference proteome</keyword>
<gene>
    <name evidence="1" type="ORF">O7A05_08955</name>
</gene>
<name>A0ABU8K9A2_9HYPH</name>
<proteinExistence type="predicted"/>
<comment type="caution">
    <text evidence="1">The sequence shown here is derived from an EMBL/GenBank/DDBJ whole genome shotgun (WGS) entry which is preliminary data.</text>
</comment>